<name>A0A4Y7JSW0_PAPSO</name>
<evidence type="ECO:0000259" key="1">
    <source>
        <dbReference type="Pfam" id="PF12842"/>
    </source>
</evidence>
<reference evidence="2 3" key="1">
    <citation type="journal article" date="2018" name="Science">
        <title>The opium poppy genome and morphinan production.</title>
        <authorList>
            <person name="Guo L."/>
            <person name="Winzer T."/>
            <person name="Yang X."/>
            <person name="Li Y."/>
            <person name="Ning Z."/>
            <person name="He Z."/>
            <person name="Teodor R."/>
            <person name="Lu Y."/>
            <person name="Bowser T.A."/>
            <person name="Graham I.A."/>
            <person name="Ye K."/>
        </authorList>
    </citation>
    <scope>NUCLEOTIDE SEQUENCE [LARGE SCALE GENOMIC DNA]</scope>
    <source>
        <strain evidence="3">cv. HN1</strain>
        <tissue evidence="2">Leaves</tissue>
    </source>
</reference>
<evidence type="ECO:0000313" key="2">
    <source>
        <dbReference type="EMBL" id="RZC63636.1"/>
    </source>
</evidence>
<dbReference type="Proteomes" id="UP000316621">
    <property type="component" value="Chromosome 5"/>
</dbReference>
<evidence type="ECO:0000313" key="3">
    <source>
        <dbReference type="Proteomes" id="UP000316621"/>
    </source>
</evidence>
<keyword evidence="3" id="KW-1185">Reference proteome</keyword>
<organism evidence="2 3">
    <name type="scientific">Papaver somniferum</name>
    <name type="common">Opium poppy</name>
    <dbReference type="NCBI Taxonomy" id="3469"/>
    <lineage>
        <taxon>Eukaryota</taxon>
        <taxon>Viridiplantae</taxon>
        <taxon>Streptophyta</taxon>
        <taxon>Embryophyta</taxon>
        <taxon>Tracheophyta</taxon>
        <taxon>Spermatophyta</taxon>
        <taxon>Magnoliopsida</taxon>
        <taxon>Ranunculales</taxon>
        <taxon>Papaveraceae</taxon>
        <taxon>Papaveroideae</taxon>
        <taxon>Papaver</taxon>
    </lineage>
</organism>
<dbReference type="AlphaFoldDB" id="A0A4Y7JSW0"/>
<sequence length="87" mass="9288">MIQPLNVSNDLEQAVQISANHNLDLGRAAVEKAVIEKALQTIGEIDGQLVVKRKCRDAVGPAYLTQLPEALHPIPGRLSPSPPATSL</sequence>
<dbReference type="InterPro" id="IPR024557">
    <property type="entry name" value="CNOT1_dom_4"/>
</dbReference>
<dbReference type="Pfam" id="PF12842">
    <property type="entry name" value="DUF3819"/>
    <property type="match status" value="1"/>
</dbReference>
<dbReference type="STRING" id="3469.A0A4Y7JSW0"/>
<accession>A0A4Y7JSW0</accession>
<feature type="domain" description="CCR4-NOT transcription complex subunit 1" evidence="1">
    <location>
        <begin position="6"/>
        <end position="45"/>
    </location>
</feature>
<dbReference type="EMBL" id="CM010719">
    <property type="protein sequence ID" value="RZC63636.1"/>
    <property type="molecule type" value="Genomic_DNA"/>
</dbReference>
<gene>
    <name evidence="2" type="ORF">C5167_025395</name>
</gene>
<protein>
    <recommendedName>
        <fullName evidence="1">CCR4-NOT transcription complex subunit 1 domain-containing protein</fullName>
    </recommendedName>
</protein>
<dbReference type="Gramene" id="RZC63636">
    <property type="protein sequence ID" value="RZC63636"/>
    <property type="gene ID" value="C5167_025395"/>
</dbReference>
<proteinExistence type="predicted"/>